<proteinExistence type="predicted"/>
<evidence type="ECO:0000256" key="1">
    <source>
        <dbReference type="SAM" id="Phobius"/>
    </source>
</evidence>
<protein>
    <submittedName>
        <fullName evidence="2">Zinc-ribbon domain protein</fullName>
    </submittedName>
</protein>
<dbReference type="EMBL" id="RBNS01000142">
    <property type="protein sequence ID" value="RML54040.1"/>
    <property type="molecule type" value="Genomic_DNA"/>
</dbReference>
<dbReference type="AlphaFoldDB" id="A0A3M2WR88"/>
<evidence type="ECO:0000313" key="3">
    <source>
        <dbReference type="Proteomes" id="UP000277952"/>
    </source>
</evidence>
<keyword evidence="1" id="KW-0472">Membrane</keyword>
<organism evidence="2 3">
    <name type="scientific">Pseudomonas amygdali pv. morsprunorum</name>
    <dbReference type="NCBI Taxonomy" id="129138"/>
    <lineage>
        <taxon>Bacteria</taxon>
        <taxon>Pseudomonadati</taxon>
        <taxon>Pseudomonadota</taxon>
        <taxon>Gammaproteobacteria</taxon>
        <taxon>Pseudomonadales</taxon>
        <taxon>Pseudomonadaceae</taxon>
        <taxon>Pseudomonas</taxon>
        <taxon>Pseudomonas amygdali</taxon>
    </lineage>
</organism>
<keyword evidence="1" id="KW-0812">Transmembrane</keyword>
<keyword evidence="1" id="KW-1133">Transmembrane helix</keyword>
<dbReference type="Proteomes" id="UP000277952">
    <property type="component" value="Unassembled WGS sequence"/>
</dbReference>
<sequence length="226" mass="24677">MALIACYECSKEISDTAQSCPGCGAPVKSSNQPASPRPYQPTHRMVSLPLFLGNVVLAPIFVWFLLRKGYSTQSRVIGFGWLAVFILWPSLSSQSPDKTQVASSVGTTYSASRPADPQPESTATYAQVNADVGCKSTYSDQKKDDIFKAKYKDHWMTWSGQIVLLESDEVSLNIDRVGTQDLKVEFADKAAGYNLAKGGELKVRFLMKSAGGCFLPFSGREATVVR</sequence>
<gene>
    <name evidence="2" type="ORF">ALQ94_102205</name>
</gene>
<accession>A0A3M2WR88</accession>
<name>A0A3M2WR88_PSEA0</name>
<feature type="transmembrane region" description="Helical" evidence="1">
    <location>
        <begin position="46"/>
        <end position="66"/>
    </location>
</feature>
<comment type="caution">
    <text evidence="2">The sequence shown here is derived from an EMBL/GenBank/DDBJ whole genome shotgun (WGS) entry which is preliminary data.</text>
</comment>
<reference evidence="2 3" key="1">
    <citation type="submission" date="2018-08" db="EMBL/GenBank/DDBJ databases">
        <title>Recombination of ecologically and evolutionarily significant loci maintains genetic cohesion in the Pseudomonas syringae species complex.</title>
        <authorList>
            <person name="Dillon M."/>
            <person name="Thakur S."/>
            <person name="Almeida R.N.D."/>
            <person name="Weir B.S."/>
            <person name="Guttman D.S."/>
        </authorList>
    </citation>
    <scope>NUCLEOTIDE SEQUENCE [LARGE SCALE GENOMIC DNA]</scope>
    <source>
        <strain evidence="2 3">19322</strain>
    </source>
</reference>
<evidence type="ECO:0000313" key="2">
    <source>
        <dbReference type="EMBL" id="RML54040.1"/>
    </source>
</evidence>